<evidence type="ECO:0000313" key="3">
    <source>
        <dbReference type="Proteomes" id="UP000054560"/>
    </source>
</evidence>
<proteinExistence type="predicted"/>
<reference evidence="2 3" key="1">
    <citation type="submission" date="2011-02" db="EMBL/GenBank/DDBJ databases">
        <title>The Genome Sequence of Sphaeroforma arctica JP610.</title>
        <authorList>
            <consortium name="The Broad Institute Genome Sequencing Platform"/>
            <person name="Russ C."/>
            <person name="Cuomo C."/>
            <person name="Young S.K."/>
            <person name="Zeng Q."/>
            <person name="Gargeya S."/>
            <person name="Alvarado L."/>
            <person name="Berlin A."/>
            <person name="Chapman S.B."/>
            <person name="Chen Z."/>
            <person name="Freedman E."/>
            <person name="Gellesch M."/>
            <person name="Goldberg J."/>
            <person name="Griggs A."/>
            <person name="Gujja S."/>
            <person name="Heilman E."/>
            <person name="Heiman D."/>
            <person name="Howarth C."/>
            <person name="Mehta T."/>
            <person name="Neiman D."/>
            <person name="Pearson M."/>
            <person name="Roberts A."/>
            <person name="Saif S."/>
            <person name="Shea T."/>
            <person name="Shenoy N."/>
            <person name="Sisk P."/>
            <person name="Stolte C."/>
            <person name="Sykes S."/>
            <person name="White J."/>
            <person name="Yandava C."/>
            <person name="Burger G."/>
            <person name="Gray M.W."/>
            <person name="Holland P.W.H."/>
            <person name="King N."/>
            <person name="Lang F.B.F."/>
            <person name="Roger A.J."/>
            <person name="Ruiz-Trillo I."/>
            <person name="Haas B."/>
            <person name="Nusbaum C."/>
            <person name="Birren B."/>
        </authorList>
    </citation>
    <scope>NUCLEOTIDE SEQUENCE [LARGE SCALE GENOMIC DNA]</scope>
    <source>
        <strain evidence="2 3">JP610</strain>
    </source>
</reference>
<dbReference type="EMBL" id="KQ241781">
    <property type="protein sequence ID" value="KNC84184.1"/>
    <property type="molecule type" value="Genomic_DNA"/>
</dbReference>
<dbReference type="GeneID" id="25904078"/>
<name>A0A0L0G5H4_9EUKA</name>
<gene>
    <name evidence="2" type="ORF">SARC_03574</name>
</gene>
<evidence type="ECO:0000256" key="1">
    <source>
        <dbReference type="SAM" id="MobiDB-lite"/>
    </source>
</evidence>
<dbReference type="AlphaFoldDB" id="A0A0L0G5H4"/>
<sequence length="64" mass="7118">YSLVEVLPTTVTTQEAMTQSPRTQTPRGKPLEPAGPSVVSDSEFRTPGGRQPFYQHKRKSNIMT</sequence>
<feature type="compositionally biased region" description="Polar residues" evidence="1">
    <location>
        <begin position="9"/>
        <end position="26"/>
    </location>
</feature>
<feature type="compositionally biased region" description="Basic residues" evidence="1">
    <location>
        <begin position="55"/>
        <end position="64"/>
    </location>
</feature>
<keyword evidence="3" id="KW-1185">Reference proteome</keyword>
<dbReference type="Proteomes" id="UP000054560">
    <property type="component" value="Unassembled WGS sequence"/>
</dbReference>
<dbReference type="RefSeq" id="XP_014158086.1">
    <property type="nucleotide sequence ID" value="XM_014302611.1"/>
</dbReference>
<feature type="region of interest" description="Disordered" evidence="1">
    <location>
        <begin position="1"/>
        <end position="64"/>
    </location>
</feature>
<accession>A0A0L0G5H4</accession>
<feature type="non-terminal residue" evidence="2">
    <location>
        <position position="1"/>
    </location>
</feature>
<protein>
    <submittedName>
        <fullName evidence="2">Uncharacterized protein</fullName>
    </submittedName>
</protein>
<organism evidence="2 3">
    <name type="scientific">Sphaeroforma arctica JP610</name>
    <dbReference type="NCBI Taxonomy" id="667725"/>
    <lineage>
        <taxon>Eukaryota</taxon>
        <taxon>Ichthyosporea</taxon>
        <taxon>Ichthyophonida</taxon>
        <taxon>Sphaeroforma</taxon>
    </lineage>
</organism>
<evidence type="ECO:0000313" key="2">
    <source>
        <dbReference type="EMBL" id="KNC84184.1"/>
    </source>
</evidence>